<dbReference type="Proteomes" id="UP000307706">
    <property type="component" value="Unassembled WGS sequence"/>
</dbReference>
<evidence type="ECO:0000256" key="1">
    <source>
        <dbReference type="SAM" id="Phobius"/>
    </source>
</evidence>
<sequence length="67" mass="7732">MLEMDKDARRLIKIVAVGCYAAAFIFAILLWTRQQKISSAKNNEYISLLLILTTVMVLKFARNFKTH</sequence>
<evidence type="ECO:0000313" key="2">
    <source>
        <dbReference type="EMBL" id="TMP50235.1"/>
    </source>
</evidence>
<accession>A0A5S3XD60</accession>
<gene>
    <name evidence="2" type="ORF">CWB96_22925</name>
</gene>
<proteinExistence type="predicted"/>
<evidence type="ECO:0000313" key="3">
    <source>
        <dbReference type="Proteomes" id="UP000307706"/>
    </source>
</evidence>
<feature type="transmembrane region" description="Helical" evidence="1">
    <location>
        <begin position="12"/>
        <end position="33"/>
    </location>
</feature>
<comment type="caution">
    <text evidence="2">The sequence shown here is derived from an EMBL/GenBank/DDBJ whole genome shotgun (WGS) entry which is preliminary data.</text>
</comment>
<keyword evidence="1" id="KW-1133">Transmembrane helix</keyword>
<dbReference type="AlphaFoldDB" id="A0A5S3XD60"/>
<reference evidence="2 3" key="1">
    <citation type="submission" date="2017-12" db="EMBL/GenBank/DDBJ databases">
        <authorList>
            <person name="Paulsen S."/>
            <person name="Gram L.K."/>
        </authorList>
    </citation>
    <scope>NUCLEOTIDE SEQUENCE [LARGE SCALE GENOMIC DNA]</scope>
    <source>
        <strain evidence="2 3">S2231</strain>
    </source>
</reference>
<reference evidence="3" key="2">
    <citation type="submission" date="2019-06" db="EMBL/GenBank/DDBJ databases">
        <title>Co-occurence of chitin degradation, pigmentation and bioactivity in marine Pseudoalteromonas.</title>
        <authorList>
            <person name="Sonnenschein E.C."/>
            <person name="Bech P.K."/>
        </authorList>
    </citation>
    <scope>NUCLEOTIDE SEQUENCE [LARGE SCALE GENOMIC DNA]</scope>
    <source>
        <strain evidence="3">S2231</strain>
    </source>
</reference>
<dbReference type="EMBL" id="PNCL01000305">
    <property type="protein sequence ID" value="TMP50235.1"/>
    <property type="molecule type" value="Genomic_DNA"/>
</dbReference>
<organism evidence="2 3">
    <name type="scientific">Pseudoalteromonas citrea</name>
    <dbReference type="NCBI Taxonomy" id="43655"/>
    <lineage>
        <taxon>Bacteria</taxon>
        <taxon>Pseudomonadati</taxon>
        <taxon>Pseudomonadota</taxon>
        <taxon>Gammaproteobacteria</taxon>
        <taxon>Alteromonadales</taxon>
        <taxon>Pseudoalteromonadaceae</taxon>
        <taxon>Pseudoalteromonas</taxon>
    </lineage>
</organism>
<keyword evidence="1" id="KW-0812">Transmembrane</keyword>
<name>A0A5S3XD60_9GAMM</name>
<protein>
    <submittedName>
        <fullName evidence="2">Uncharacterized protein</fullName>
    </submittedName>
</protein>
<feature type="transmembrane region" description="Helical" evidence="1">
    <location>
        <begin position="45"/>
        <end position="61"/>
    </location>
</feature>
<keyword evidence="1" id="KW-0472">Membrane</keyword>